<feature type="compositionally biased region" description="Basic and acidic residues" evidence="1">
    <location>
        <begin position="53"/>
        <end position="68"/>
    </location>
</feature>
<feature type="compositionally biased region" description="Low complexity" evidence="1">
    <location>
        <begin position="1"/>
        <end position="13"/>
    </location>
</feature>
<dbReference type="EnsemblPlants" id="Zm00001eb097610_T001">
    <property type="protein sequence ID" value="Zm00001eb097610_P001"/>
    <property type="gene ID" value="Zm00001eb097610"/>
</dbReference>
<accession>A0A804MMI4</accession>
<name>A0A804MMI4_MAIZE</name>
<dbReference type="InParanoid" id="A0A804MMI4"/>
<feature type="region of interest" description="Disordered" evidence="1">
    <location>
        <begin position="132"/>
        <end position="160"/>
    </location>
</feature>
<evidence type="ECO:0000313" key="2">
    <source>
        <dbReference type="EnsemblPlants" id="Zm00001eb097610_P001"/>
    </source>
</evidence>
<evidence type="ECO:0000256" key="1">
    <source>
        <dbReference type="SAM" id="MobiDB-lite"/>
    </source>
</evidence>
<keyword evidence="3" id="KW-1185">Reference proteome</keyword>
<reference evidence="2" key="3">
    <citation type="submission" date="2021-05" db="UniProtKB">
        <authorList>
            <consortium name="EnsemblPlants"/>
        </authorList>
    </citation>
    <scope>IDENTIFICATION</scope>
    <source>
        <strain evidence="2">cv. B73</strain>
    </source>
</reference>
<organism evidence="2 3">
    <name type="scientific">Zea mays</name>
    <name type="common">Maize</name>
    <dbReference type="NCBI Taxonomy" id="4577"/>
    <lineage>
        <taxon>Eukaryota</taxon>
        <taxon>Viridiplantae</taxon>
        <taxon>Streptophyta</taxon>
        <taxon>Embryophyta</taxon>
        <taxon>Tracheophyta</taxon>
        <taxon>Spermatophyta</taxon>
        <taxon>Magnoliopsida</taxon>
        <taxon>Liliopsida</taxon>
        <taxon>Poales</taxon>
        <taxon>Poaceae</taxon>
        <taxon>PACMAD clade</taxon>
        <taxon>Panicoideae</taxon>
        <taxon>Andropogonodae</taxon>
        <taxon>Andropogoneae</taxon>
        <taxon>Tripsacinae</taxon>
        <taxon>Zea</taxon>
    </lineage>
</organism>
<feature type="compositionally biased region" description="Low complexity" evidence="1">
    <location>
        <begin position="31"/>
        <end position="43"/>
    </location>
</feature>
<protein>
    <submittedName>
        <fullName evidence="2">Uncharacterized protein</fullName>
    </submittedName>
</protein>
<dbReference type="Proteomes" id="UP000007305">
    <property type="component" value="Chromosome 2"/>
</dbReference>
<dbReference type="Gramene" id="Zm00001eb097610_T001">
    <property type="protein sequence ID" value="Zm00001eb097610_P001"/>
    <property type="gene ID" value="Zm00001eb097610"/>
</dbReference>
<feature type="region of interest" description="Disordered" evidence="1">
    <location>
        <begin position="1"/>
        <end position="94"/>
    </location>
</feature>
<evidence type="ECO:0000313" key="3">
    <source>
        <dbReference type="Proteomes" id="UP000007305"/>
    </source>
</evidence>
<sequence length="453" mass="49177">METGGRASSMAGGRAEELRRAQGGAMASGWAGRAELRAGGRAATKGTRQGRRRAQELARSEIRGRAEQQSEQGQRRKRARQGEGKANRSEENVGEIFLKLSGGKRRAVLTASVHAPPRRGLRCTVKKNLAAGRNQEQRRLDFSKNSGGKKYPRRADEGEEQQFFDPIFGRRLHPDAALPADFSAPPWDSSNIPPCSAPLAPYELPRRPASSSSAGRSSSSPSFFFQLAQPKSHGAPLCRRSALFSLLGAQPLCSLVAVAVELHLPWLLPGRASPRAPCLGRVPLSPPLCSAMEDTPQPWFQLAMLPARRSRPARPPTSLCATSSSSLFLHGVFLCWLAGFLLPARPAHASPCVSCLRAARPSSQPWRRPKLLRVVCPAPFSACARLARFSARPAFCSRSSLRAELLARSFLELALCALQVSFSNRRALLAPHGRVLLVQLGHDIVVIPQLAAR</sequence>
<feature type="compositionally biased region" description="Basic and acidic residues" evidence="1">
    <location>
        <begin position="80"/>
        <end position="91"/>
    </location>
</feature>
<reference evidence="3" key="1">
    <citation type="submission" date="2015-12" db="EMBL/GenBank/DDBJ databases">
        <title>Update maize B73 reference genome by single molecule sequencing technologies.</title>
        <authorList>
            <consortium name="Maize Genome Sequencing Project"/>
            <person name="Ware D."/>
        </authorList>
    </citation>
    <scope>NUCLEOTIDE SEQUENCE [LARGE SCALE GENOMIC DNA]</scope>
    <source>
        <strain evidence="3">cv. B73</strain>
    </source>
</reference>
<dbReference type="AlphaFoldDB" id="A0A804MMI4"/>
<reference evidence="2" key="2">
    <citation type="submission" date="2019-07" db="EMBL/GenBank/DDBJ databases">
        <authorList>
            <person name="Seetharam A."/>
            <person name="Woodhouse M."/>
            <person name="Cannon E."/>
        </authorList>
    </citation>
    <scope>NUCLEOTIDE SEQUENCE [LARGE SCALE GENOMIC DNA]</scope>
    <source>
        <strain evidence="2">cv. B73</strain>
    </source>
</reference>
<proteinExistence type="predicted"/>